<organism evidence="5 6">
    <name type="scientific">Enterococcus gallinarum</name>
    <dbReference type="NCBI Taxonomy" id="1353"/>
    <lineage>
        <taxon>Bacteria</taxon>
        <taxon>Bacillati</taxon>
        <taxon>Bacillota</taxon>
        <taxon>Bacilli</taxon>
        <taxon>Lactobacillales</taxon>
        <taxon>Enterococcaceae</taxon>
        <taxon>Enterococcus</taxon>
    </lineage>
</organism>
<accession>A0A376GTT2</accession>
<dbReference type="InterPro" id="IPR018060">
    <property type="entry name" value="HTH_AraC"/>
</dbReference>
<keyword evidence="3" id="KW-0804">Transcription</keyword>
<evidence type="ECO:0000256" key="2">
    <source>
        <dbReference type="ARBA" id="ARBA00023125"/>
    </source>
</evidence>
<keyword evidence="6" id="KW-1185">Reference proteome</keyword>
<dbReference type="PROSITE" id="PS01124">
    <property type="entry name" value="HTH_ARAC_FAMILY_2"/>
    <property type="match status" value="1"/>
</dbReference>
<evidence type="ECO:0000256" key="1">
    <source>
        <dbReference type="ARBA" id="ARBA00023015"/>
    </source>
</evidence>
<evidence type="ECO:0000259" key="4">
    <source>
        <dbReference type="PROSITE" id="PS01124"/>
    </source>
</evidence>
<dbReference type="OrthoDB" id="247151at2"/>
<name>A0A376GTT2_ENTGA</name>
<feature type="domain" description="HTH araC/xylS-type" evidence="4">
    <location>
        <begin position="288"/>
        <end position="386"/>
    </location>
</feature>
<gene>
    <name evidence="5" type="primary">btr</name>
    <name evidence="5" type="ORF">NCTC12360_00375</name>
</gene>
<protein>
    <submittedName>
        <fullName evidence="5">AraC family transcriptional regulator</fullName>
    </submittedName>
</protein>
<evidence type="ECO:0000313" key="5">
    <source>
        <dbReference type="EMBL" id="STD81957.1"/>
    </source>
</evidence>
<dbReference type="InterPro" id="IPR009057">
    <property type="entry name" value="Homeodomain-like_sf"/>
</dbReference>
<dbReference type="RefSeq" id="WP_060813357.1">
    <property type="nucleotide sequence ID" value="NZ_JARPZP010000059.1"/>
</dbReference>
<dbReference type="EMBL" id="UFYW01000001">
    <property type="protein sequence ID" value="STD81957.1"/>
    <property type="molecule type" value="Genomic_DNA"/>
</dbReference>
<keyword evidence="2" id="KW-0238">DNA-binding</keyword>
<evidence type="ECO:0000256" key="3">
    <source>
        <dbReference type="ARBA" id="ARBA00023163"/>
    </source>
</evidence>
<dbReference type="PANTHER" id="PTHR43280">
    <property type="entry name" value="ARAC-FAMILY TRANSCRIPTIONAL REGULATOR"/>
    <property type="match status" value="1"/>
</dbReference>
<dbReference type="SUPFAM" id="SSF46689">
    <property type="entry name" value="Homeodomain-like"/>
    <property type="match status" value="2"/>
</dbReference>
<proteinExistence type="predicted"/>
<sequence>MNRAALESIVKKLYDKYLIPLFIFDEKQQVVIPRNSFITDKQVAEHFFLTSQSNELDVVTFFEEGDFFFSSFTCVLPDSSIGNVLIGPCGILGTNKRAFPFQGYDYIAGVHYSKESRESFVAFVELFYTILKGAIPDANKFRWSVPEKQANSNTSTLLEENLYQRRLEDPYLDSFEFEKRYVEAVRRNQPEKILWLFHKMSSTYSVELANNKLESLKYKYSGLITILTRVSINEGVPVSQAYGLSDTLLQKLQNIYDVQECLTHIQESTYHFMRLIHAFPTQKSFLIRSLINYIDTHIYDKITLNDLAEFTEKHPTHLSTEFKKHVGQTIHTYINQQKIAEAKHLLLFTDYSYKEIAALLHFSNQSHFIQVFKQFEIISPKEYRKNYFSSVFCSTDS</sequence>
<dbReference type="GO" id="GO:0043565">
    <property type="term" value="F:sequence-specific DNA binding"/>
    <property type="evidence" value="ECO:0007669"/>
    <property type="project" value="InterPro"/>
</dbReference>
<dbReference type="Pfam" id="PF12833">
    <property type="entry name" value="HTH_18"/>
    <property type="match status" value="1"/>
</dbReference>
<dbReference type="GO" id="GO:0003700">
    <property type="term" value="F:DNA-binding transcription factor activity"/>
    <property type="evidence" value="ECO:0007669"/>
    <property type="project" value="InterPro"/>
</dbReference>
<dbReference type="Gene3D" id="1.10.10.60">
    <property type="entry name" value="Homeodomain-like"/>
    <property type="match status" value="2"/>
</dbReference>
<dbReference type="Proteomes" id="UP000254807">
    <property type="component" value="Unassembled WGS sequence"/>
</dbReference>
<keyword evidence="1" id="KW-0805">Transcription regulation</keyword>
<dbReference type="AlphaFoldDB" id="A0A376GTT2"/>
<reference evidence="5 6" key="1">
    <citation type="submission" date="2018-06" db="EMBL/GenBank/DDBJ databases">
        <authorList>
            <consortium name="Pathogen Informatics"/>
            <person name="Doyle S."/>
        </authorList>
    </citation>
    <scope>NUCLEOTIDE SEQUENCE [LARGE SCALE GENOMIC DNA]</scope>
    <source>
        <strain evidence="5 6">NCTC12360</strain>
    </source>
</reference>
<dbReference type="PANTHER" id="PTHR43280:SF34">
    <property type="entry name" value="ARAC-FAMILY TRANSCRIPTIONAL REGULATOR"/>
    <property type="match status" value="1"/>
</dbReference>
<evidence type="ECO:0000313" key="6">
    <source>
        <dbReference type="Proteomes" id="UP000254807"/>
    </source>
</evidence>
<dbReference type="SMART" id="SM00342">
    <property type="entry name" value="HTH_ARAC"/>
    <property type="match status" value="1"/>
</dbReference>